<feature type="binding site" evidence="6">
    <location>
        <position position="190"/>
    </location>
    <ligand>
        <name>chlorophyll a</name>
        <dbReference type="ChEBI" id="CHEBI:58416"/>
        <label>1</label>
    </ligand>
</feature>
<dbReference type="SUPFAM" id="SSF103511">
    <property type="entry name" value="Chlorophyll a-b binding protein"/>
    <property type="match status" value="1"/>
</dbReference>
<dbReference type="AlphaFoldDB" id="A0A7R9XPY6"/>
<feature type="binding site" evidence="6">
    <location>
        <position position="80"/>
    </location>
    <ligand>
        <name>chlorophyll a</name>
        <dbReference type="ChEBI" id="CHEBI:58416"/>
        <label>1</label>
    </ligand>
</feature>
<keyword evidence="7" id="KW-0604">Photosystem II</keyword>
<gene>
    <name evidence="8" type="ORF">OLUC0939_LOCUS612</name>
</gene>
<keyword evidence="1 6" id="KW-0148">Chlorophyll</keyword>
<dbReference type="PANTHER" id="PTHR21649">
    <property type="entry name" value="CHLOROPHYLL A/B BINDING PROTEIN"/>
    <property type="match status" value="1"/>
</dbReference>
<comment type="subcellular location">
    <subcellularLocation>
        <location evidence="7">Plastid</location>
        <location evidence="7">Chloroplast thylakoid membrane</location>
    </subcellularLocation>
</comment>
<evidence type="ECO:0000256" key="1">
    <source>
        <dbReference type="ARBA" id="ARBA00022494"/>
    </source>
</evidence>
<feature type="binding site" description="axial binding residue" evidence="6">
    <location>
        <position position="82"/>
    </location>
    <ligand>
        <name>chlorophyll b</name>
        <dbReference type="ChEBI" id="CHEBI:61721"/>
        <label>1</label>
    </ligand>
    <ligandPart>
        <name>Mg</name>
        <dbReference type="ChEBI" id="CHEBI:25107"/>
    </ligandPart>
</feature>
<proteinExistence type="inferred from homology"/>
<evidence type="ECO:0000256" key="5">
    <source>
        <dbReference type="ARBA" id="ARBA00022991"/>
    </source>
</evidence>
<feature type="binding site" evidence="6">
    <location>
        <position position="77"/>
    </location>
    <ligand>
        <name>chlorophyll a</name>
        <dbReference type="ChEBI" id="CHEBI:58416"/>
        <label>1</label>
    </ligand>
</feature>
<dbReference type="EMBL" id="HBDX01000679">
    <property type="protein sequence ID" value="CAD8219893.1"/>
    <property type="molecule type" value="Transcribed_RNA"/>
</dbReference>
<dbReference type="Pfam" id="PF00504">
    <property type="entry name" value="Chloroa_b-bind"/>
    <property type="match status" value="1"/>
</dbReference>
<sequence>MSAAVQFSSTAVVSLRAAKAQKRQSLKTRASAATQPMWMPGATAPAHLKNELPGDYGFDPLELGKDPEDLKWYVQAELQHGRWAMLGVAGAAAPEILTNMGISNLPNWHEAPLYDGYFTDATTLFWVQMLMMNWAEVRRWQDIRKPGSVSEDPTPFSNAKLPAGVVGYPGGIFDPLGYAKGDLKTLKAKEIANGRLAMVAFAGIMVQYDHTGVGPVANLVSHMADPAHNNVFAAKFIGF</sequence>
<evidence type="ECO:0000256" key="3">
    <source>
        <dbReference type="ARBA" id="ARBA00022531"/>
    </source>
</evidence>
<dbReference type="GO" id="GO:0009535">
    <property type="term" value="C:chloroplast thylakoid membrane"/>
    <property type="evidence" value="ECO:0007669"/>
    <property type="project" value="UniProtKB-SubCell"/>
</dbReference>
<feature type="binding site" evidence="6">
    <location>
        <position position="193"/>
    </location>
    <ligand>
        <name>chlorophyll a</name>
        <dbReference type="ChEBI" id="CHEBI:58416"/>
        <label>1</label>
    </ligand>
</feature>
<dbReference type="GO" id="GO:0009523">
    <property type="term" value="C:photosystem II"/>
    <property type="evidence" value="ECO:0007669"/>
    <property type="project" value="UniProtKB-KW"/>
</dbReference>
<protein>
    <recommendedName>
        <fullName evidence="7">Chlorophyll a-b binding protein, chloroplastic</fullName>
    </recommendedName>
</protein>
<dbReference type="GO" id="GO:0016168">
    <property type="term" value="F:chlorophyll binding"/>
    <property type="evidence" value="ECO:0007669"/>
    <property type="project" value="UniProtKB-KW"/>
</dbReference>
<evidence type="ECO:0000256" key="4">
    <source>
        <dbReference type="ARBA" id="ARBA00022640"/>
    </source>
</evidence>
<accession>A0A7R9XPY6</accession>
<dbReference type="GO" id="GO:0009522">
    <property type="term" value="C:photosystem I"/>
    <property type="evidence" value="ECO:0007669"/>
    <property type="project" value="UniProtKB-KW"/>
</dbReference>
<comment type="similarity">
    <text evidence="7">Belongs to the light-harvesting chlorophyll a/b-binding (LHC) protein family.</text>
</comment>
<feature type="binding site" evidence="6">
    <location>
        <position position="195"/>
    </location>
    <ligand>
        <name>chlorophyll a</name>
        <dbReference type="ChEBI" id="CHEBI:58416"/>
        <label>1</label>
    </ligand>
</feature>
<comment type="function">
    <text evidence="7">The light-harvesting complex (LHC) functions as a light receptor, it captures and delivers excitation energy to photosystems with which it is closely associated.</text>
</comment>
<dbReference type="InterPro" id="IPR001344">
    <property type="entry name" value="Chloro_AB-bd_pln"/>
</dbReference>
<keyword evidence="7" id="KW-0603">Photosystem I</keyword>
<feature type="binding site" evidence="6">
    <location>
        <position position="189"/>
    </location>
    <ligand>
        <name>chlorophyll a</name>
        <dbReference type="ChEBI" id="CHEBI:58416"/>
        <label>1</label>
    </ligand>
</feature>
<feature type="binding site" description="axial binding residue" evidence="6">
    <location>
        <position position="161"/>
    </location>
    <ligand>
        <name>chlorophyll b</name>
        <dbReference type="ChEBI" id="CHEBI:61721"/>
        <label>1</label>
    </ligand>
    <ligandPart>
        <name>Mg</name>
        <dbReference type="ChEBI" id="CHEBI:25107"/>
    </ligandPart>
</feature>
<evidence type="ECO:0000313" key="8">
    <source>
        <dbReference type="EMBL" id="CAD8219893.1"/>
    </source>
</evidence>
<evidence type="ECO:0000256" key="2">
    <source>
        <dbReference type="ARBA" id="ARBA00022528"/>
    </source>
</evidence>
<keyword evidence="3 7" id="KW-0602">Photosynthesis</keyword>
<dbReference type="GO" id="GO:0009765">
    <property type="term" value="P:photosynthesis, light harvesting"/>
    <property type="evidence" value="ECO:0007669"/>
    <property type="project" value="InterPro"/>
</dbReference>
<evidence type="ECO:0000256" key="7">
    <source>
        <dbReference type="RuleBase" id="RU363080"/>
    </source>
</evidence>
<evidence type="ECO:0000256" key="6">
    <source>
        <dbReference type="PIRSR" id="PIRSR601344-1"/>
    </source>
</evidence>
<keyword evidence="7" id="KW-0793">Thylakoid</keyword>
<name>A0A7R9XPY6_9CHLO</name>
<keyword evidence="4 7" id="KW-0934">Plastid</keyword>
<dbReference type="InterPro" id="IPR022796">
    <property type="entry name" value="Chloroa_b-bind"/>
</dbReference>
<dbReference type="Gene3D" id="1.10.3460.10">
    <property type="entry name" value="Chlorophyll a/b binding protein domain"/>
    <property type="match status" value="1"/>
</dbReference>
<feature type="binding site" evidence="6">
    <location>
        <position position="222"/>
    </location>
    <ligand>
        <name>chlorophyll a</name>
        <dbReference type="ChEBI" id="CHEBI:58416"/>
        <label>1</label>
    </ligand>
</feature>
<keyword evidence="5 7" id="KW-0157">Chromophore</keyword>
<reference evidence="8" key="1">
    <citation type="submission" date="2021-01" db="EMBL/GenBank/DDBJ databases">
        <authorList>
            <person name="Corre E."/>
            <person name="Pelletier E."/>
            <person name="Niang G."/>
            <person name="Scheremetjew M."/>
            <person name="Finn R."/>
            <person name="Kale V."/>
            <person name="Holt S."/>
            <person name="Cochrane G."/>
            <person name="Meng A."/>
            <person name="Brown T."/>
            <person name="Cohen L."/>
        </authorList>
    </citation>
    <scope>NUCLEOTIDE SEQUENCE</scope>
    <source>
        <strain evidence="8">Clade-A-BCC118000</strain>
    </source>
</reference>
<organism evidence="8">
    <name type="scientific">Ostreococcus sp. 'lucimarinus'</name>
    <dbReference type="NCBI Taxonomy" id="242159"/>
    <lineage>
        <taxon>Eukaryota</taxon>
        <taxon>Viridiplantae</taxon>
        <taxon>Chlorophyta</taxon>
        <taxon>Mamiellophyceae</taxon>
        <taxon>Mamiellales</taxon>
        <taxon>Bathycoccaceae</taxon>
        <taxon>Ostreococcus</taxon>
    </lineage>
</organism>
<keyword evidence="2 7" id="KW-0150">Chloroplast</keyword>
<feature type="binding site" evidence="6">
    <location>
        <position position="207"/>
    </location>
    <ligand>
        <name>chlorophyll a</name>
        <dbReference type="ChEBI" id="CHEBI:58416"/>
        <label>1</label>
    </ligand>
</feature>